<dbReference type="AlphaFoldDB" id="A0A9D1Z057"/>
<evidence type="ECO:0008006" key="3">
    <source>
        <dbReference type="Google" id="ProtNLM"/>
    </source>
</evidence>
<accession>A0A9D1Z057</accession>
<sequence length="478" mass="51269">MKRFAGWICAMAAALFISCGDDDVTGSLAFDQSAVFFAEEDTAPVTVHFTASNLNTYSISSKPTGWDNVAVDAASQTVTVTPPSSFDNGEAKTGSVILSGTGGGGATGSATLFVGVVNRKDFSTETPANSYVANTKETNYLLDVGRRSDGTSLATASVGVIWQSTSSLIQYLTLQNGKASFYIGANSDDSDKIKSGNALIGAYDAAGTLLWSWHIWVTDYDPAKAENQRLFNGYTMMDRNLGAWGSGNESIDEIFASYGLYYQWGRKDPFIGPSTYYFGSGSAATMYNGNNSSVTATPVASDAGTGTLEYARLNPLTFITGVEESAYDWLWSGHSDNLWTAPGTTKSLYDPCPAGWRVAPAAAFVGLTPEAESLEWANTKYSVTLAKEGVSSLFMGAGRRTYHDGKFQNLYFTDAQPKSTRADEAQPWIGLYWTAGVQTDDPQLATAVYFHYGDTNPVDADYGLRRAGGLPVRCVKDE</sequence>
<dbReference type="PROSITE" id="PS51257">
    <property type="entry name" value="PROKAR_LIPOPROTEIN"/>
    <property type="match status" value="1"/>
</dbReference>
<evidence type="ECO:0000313" key="2">
    <source>
        <dbReference type="Proteomes" id="UP000886844"/>
    </source>
</evidence>
<comment type="caution">
    <text evidence="1">The sequence shown here is derived from an EMBL/GenBank/DDBJ whole genome shotgun (WGS) entry which is preliminary data.</text>
</comment>
<name>A0A9D1Z057_9BACT</name>
<protein>
    <recommendedName>
        <fullName evidence="3">BACON domain-containing protein</fullName>
    </recommendedName>
</protein>
<organism evidence="1 2">
    <name type="scientific">Candidatus Alistipes intestinigallinarum</name>
    <dbReference type="NCBI Taxonomy" id="2838440"/>
    <lineage>
        <taxon>Bacteria</taxon>
        <taxon>Pseudomonadati</taxon>
        <taxon>Bacteroidota</taxon>
        <taxon>Bacteroidia</taxon>
        <taxon>Bacteroidales</taxon>
        <taxon>Rikenellaceae</taxon>
        <taxon>Alistipes</taxon>
    </lineage>
</organism>
<dbReference type="Proteomes" id="UP000886844">
    <property type="component" value="Unassembled WGS sequence"/>
</dbReference>
<reference evidence="1" key="2">
    <citation type="submission" date="2021-04" db="EMBL/GenBank/DDBJ databases">
        <authorList>
            <person name="Gilroy R."/>
        </authorList>
    </citation>
    <scope>NUCLEOTIDE SEQUENCE</scope>
    <source>
        <strain evidence="1">5134</strain>
    </source>
</reference>
<evidence type="ECO:0000313" key="1">
    <source>
        <dbReference type="EMBL" id="HIY68511.1"/>
    </source>
</evidence>
<gene>
    <name evidence="1" type="ORF">H9828_03745</name>
</gene>
<dbReference type="EMBL" id="DXDA01000031">
    <property type="protein sequence ID" value="HIY68511.1"/>
    <property type="molecule type" value="Genomic_DNA"/>
</dbReference>
<reference evidence="1" key="1">
    <citation type="journal article" date="2021" name="PeerJ">
        <title>Extensive microbial diversity within the chicken gut microbiome revealed by metagenomics and culture.</title>
        <authorList>
            <person name="Gilroy R."/>
            <person name="Ravi A."/>
            <person name="Getino M."/>
            <person name="Pursley I."/>
            <person name="Horton D.L."/>
            <person name="Alikhan N.F."/>
            <person name="Baker D."/>
            <person name="Gharbi K."/>
            <person name="Hall N."/>
            <person name="Watson M."/>
            <person name="Adriaenssens E.M."/>
            <person name="Foster-Nyarko E."/>
            <person name="Jarju S."/>
            <person name="Secka A."/>
            <person name="Antonio M."/>
            <person name="Oren A."/>
            <person name="Chaudhuri R.R."/>
            <person name="La Ragione R."/>
            <person name="Hildebrand F."/>
            <person name="Pallen M.J."/>
        </authorList>
    </citation>
    <scope>NUCLEOTIDE SEQUENCE</scope>
    <source>
        <strain evidence="1">5134</strain>
    </source>
</reference>
<proteinExistence type="predicted"/>